<feature type="signal peptide" evidence="1">
    <location>
        <begin position="1"/>
        <end position="24"/>
    </location>
</feature>
<keyword evidence="1" id="KW-0732">Signal</keyword>
<dbReference type="AlphaFoldDB" id="A0A518K3Y8"/>
<dbReference type="EMBL" id="CP036349">
    <property type="protein sequence ID" value="QDV72489.1"/>
    <property type="molecule type" value="Genomic_DNA"/>
</dbReference>
<proteinExistence type="predicted"/>
<keyword evidence="3" id="KW-1185">Reference proteome</keyword>
<feature type="chain" id="PRO_5021870219" description="PEP-CTERM protein-sorting domain-containing protein" evidence="1">
    <location>
        <begin position="25"/>
        <end position="300"/>
    </location>
</feature>
<organism evidence="2 3">
    <name type="scientific">Botrimarina mediterranea</name>
    <dbReference type="NCBI Taxonomy" id="2528022"/>
    <lineage>
        <taxon>Bacteria</taxon>
        <taxon>Pseudomonadati</taxon>
        <taxon>Planctomycetota</taxon>
        <taxon>Planctomycetia</taxon>
        <taxon>Pirellulales</taxon>
        <taxon>Lacipirellulaceae</taxon>
        <taxon>Botrimarina</taxon>
    </lineage>
</organism>
<evidence type="ECO:0008006" key="4">
    <source>
        <dbReference type="Google" id="ProtNLM"/>
    </source>
</evidence>
<dbReference type="PROSITE" id="PS51257">
    <property type="entry name" value="PROKAR_LIPOPROTEIN"/>
    <property type="match status" value="1"/>
</dbReference>
<gene>
    <name evidence="2" type="ORF">Spa11_06670</name>
</gene>
<dbReference type="KEGG" id="bmei:Spa11_06670"/>
<evidence type="ECO:0000313" key="3">
    <source>
        <dbReference type="Proteomes" id="UP000316426"/>
    </source>
</evidence>
<dbReference type="RefSeq" id="WP_145107690.1">
    <property type="nucleotide sequence ID" value="NZ_CP036349.1"/>
</dbReference>
<reference evidence="2 3" key="1">
    <citation type="submission" date="2019-02" db="EMBL/GenBank/DDBJ databases">
        <title>Deep-cultivation of Planctomycetes and their phenomic and genomic characterization uncovers novel biology.</title>
        <authorList>
            <person name="Wiegand S."/>
            <person name="Jogler M."/>
            <person name="Boedeker C."/>
            <person name="Pinto D."/>
            <person name="Vollmers J."/>
            <person name="Rivas-Marin E."/>
            <person name="Kohn T."/>
            <person name="Peeters S.H."/>
            <person name="Heuer A."/>
            <person name="Rast P."/>
            <person name="Oberbeckmann S."/>
            <person name="Bunk B."/>
            <person name="Jeske O."/>
            <person name="Meyerdierks A."/>
            <person name="Storesund J.E."/>
            <person name="Kallscheuer N."/>
            <person name="Luecker S."/>
            <person name="Lage O.M."/>
            <person name="Pohl T."/>
            <person name="Merkel B.J."/>
            <person name="Hornburger P."/>
            <person name="Mueller R.-W."/>
            <person name="Bruemmer F."/>
            <person name="Labrenz M."/>
            <person name="Spormann A.M."/>
            <person name="Op den Camp H."/>
            <person name="Overmann J."/>
            <person name="Amann R."/>
            <person name="Jetten M.S.M."/>
            <person name="Mascher T."/>
            <person name="Medema M.H."/>
            <person name="Devos D.P."/>
            <person name="Kaster A.-K."/>
            <person name="Ovreas L."/>
            <person name="Rohde M."/>
            <person name="Galperin M.Y."/>
            <person name="Jogler C."/>
        </authorList>
    </citation>
    <scope>NUCLEOTIDE SEQUENCE [LARGE SCALE GENOMIC DNA]</scope>
    <source>
        <strain evidence="2 3">Spa11</strain>
    </source>
</reference>
<name>A0A518K3Y8_9BACT</name>
<dbReference type="Proteomes" id="UP000316426">
    <property type="component" value="Chromosome"/>
</dbReference>
<evidence type="ECO:0000256" key="1">
    <source>
        <dbReference type="SAM" id="SignalP"/>
    </source>
</evidence>
<protein>
    <recommendedName>
        <fullName evidence="4">PEP-CTERM protein-sorting domain-containing protein</fullName>
    </recommendedName>
</protein>
<accession>A0A518K3Y8</accession>
<sequence length="300" mass="31063" precursor="true">MKRCQIFLSLATLLSCTLATSTQAAIEVYAENAAPGDSFSNAGGTNTGHDFDGSGSGWLYNNVRVNGVVGINTTYAKDGNGSVYFSTPPVASPGTTNGKADIEFYSAPVANVAGNFGPAANPSSILGSLATLTSLSYEWYRDATSTNSAAQHPSLRLLVSNGASTGYLVYEGAYNGQPTAATDTWVGADIVGSNFNLWSTGSLPSNAPGKGLYTTTLSDWQSFLTDFSVIGVSSGVGSGWGQFVGAVDNITFGFSGSETTYNFEVRDDGVVPEPGTLAVWSALGLCGSVVAWPTRRRVNG</sequence>
<evidence type="ECO:0000313" key="2">
    <source>
        <dbReference type="EMBL" id="QDV72489.1"/>
    </source>
</evidence>